<evidence type="ECO:0000256" key="1">
    <source>
        <dbReference type="SAM" id="MobiDB-lite"/>
    </source>
</evidence>
<proteinExistence type="predicted"/>
<evidence type="ECO:0000313" key="2">
    <source>
        <dbReference type="EMBL" id="RUO76542.1"/>
    </source>
</evidence>
<feature type="region of interest" description="Disordered" evidence="1">
    <location>
        <begin position="699"/>
        <end position="721"/>
    </location>
</feature>
<feature type="region of interest" description="Disordered" evidence="1">
    <location>
        <begin position="548"/>
        <end position="569"/>
    </location>
</feature>
<dbReference type="Proteomes" id="UP000287996">
    <property type="component" value="Unassembled WGS sequence"/>
</dbReference>
<dbReference type="RefSeq" id="WP_126842768.1">
    <property type="nucleotide sequence ID" value="NZ_PIQH01000015.1"/>
</dbReference>
<comment type="caution">
    <text evidence="2">The sequence shown here is derived from an EMBL/GenBank/DDBJ whole genome shotgun (WGS) entry which is preliminary data.</text>
</comment>
<name>A0A432ZGW4_9GAMM</name>
<dbReference type="AlphaFoldDB" id="A0A432ZGW4"/>
<keyword evidence="3" id="KW-1185">Reference proteome</keyword>
<evidence type="ECO:0000313" key="3">
    <source>
        <dbReference type="Proteomes" id="UP000287996"/>
    </source>
</evidence>
<protein>
    <submittedName>
        <fullName evidence="2">Uncharacterized protein</fullName>
    </submittedName>
</protein>
<dbReference type="OrthoDB" id="2664633at2"/>
<reference evidence="2 3" key="1">
    <citation type="journal article" date="2011" name="Front. Microbiol.">
        <title>Genomic signatures of strain selection and enhancement in Bacillus atrophaeus var. globigii, a historical biowarfare simulant.</title>
        <authorList>
            <person name="Gibbons H.S."/>
            <person name="Broomall S.M."/>
            <person name="McNew L.A."/>
            <person name="Daligault H."/>
            <person name="Chapman C."/>
            <person name="Bruce D."/>
            <person name="Karavis M."/>
            <person name="Krepps M."/>
            <person name="McGregor P.A."/>
            <person name="Hong C."/>
            <person name="Park K.H."/>
            <person name="Akmal A."/>
            <person name="Feldman A."/>
            <person name="Lin J.S."/>
            <person name="Chang W.E."/>
            <person name="Higgs B.W."/>
            <person name="Demirev P."/>
            <person name="Lindquist J."/>
            <person name="Liem A."/>
            <person name="Fochler E."/>
            <person name="Read T.D."/>
            <person name="Tapia R."/>
            <person name="Johnson S."/>
            <person name="Bishop-Lilly K.A."/>
            <person name="Detter C."/>
            <person name="Han C."/>
            <person name="Sozhamannan S."/>
            <person name="Rosenzweig C.N."/>
            <person name="Skowronski E.W."/>
        </authorList>
    </citation>
    <scope>NUCLEOTIDE SEQUENCE [LARGE SCALE GENOMIC DNA]</scope>
    <source>
        <strain evidence="2 3">CC-PW-9</strain>
    </source>
</reference>
<dbReference type="EMBL" id="PIQH01000015">
    <property type="protein sequence ID" value="RUO76542.1"/>
    <property type="molecule type" value="Genomic_DNA"/>
</dbReference>
<sequence length="854" mass="91625">MDIRTEGHTQIDGAVIANIDEEGNDGGNLSLSTGTLGYSDIEDHDQEESTYLNVGFTMGDDNSTNQTESGTNYTASGHYNNHDKEQINRATVGEGTITVRDNTEQDTSDLNRDTDLAQEVTKDDSQNTNLYASTTAADSLTNLAENPSEQLNQWKDNVASVASTDAWGQVGENASDALEDTYNAGAAVATDKDLGVGNFWVSLDSTHKMTQLKNDLTRTAEGQALLARLTSDDPDQRLAAEAELGHRAQEKFGIDPSDINFYTGSETDSDSLASTLTMKVKGATVSEEGHEEYGNIYIDVENADDALDLNETLGHEVYESVTLQTGGENDDSQEAIAGLVGEQLASRLDDALDGGLGDVNTSDLANTNTVQTGTQQSHSVGGADVEYNNACLYANICNNRDQAEADMLSLWRSDDPEKQAEGERIYSVLQEYDQLQKEDVGAFFDRVGEEGIKGAIVSMLEESYDGLKAVADNPALLKEGLQEVEDDLTGKNGEARQMLAWDNLNQSLKTAAITLPVGGGLAGSAKTLDKVDDVVDVVDGKDFSNAGQDSDFYKNPAEHTDTGKVLPDTPTEHDAYKDGLVNEQGEAVNWGNPDTLIDHVERHGSDFGITDPTEYGEFAQDFFNNRNAPGVETIVDSNGVTKVYDPATNTFASYNPDGTTKTIYKPAPGDSYWENQKLQNGGTQNSSLDDEISALQNIGQKQREKSGLPEQGGIPADGVDISNNNARQLLESRGASTSQASTTVDSFDGQIKAYSGERGDEFVITESTTGSGSGFYVTRDSAGGTPQERIKNLALPNTNTAEVENKVELGSDQVLLEGKVKGQQGQPWAHENAVGGGQQVVTNGDIVNKTGERE</sequence>
<gene>
    <name evidence="2" type="ORF">CWI84_11675</name>
</gene>
<organism evidence="2 3">
    <name type="scientific">Idiomarina tyrosinivorans</name>
    <dbReference type="NCBI Taxonomy" id="1445662"/>
    <lineage>
        <taxon>Bacteria</taxon>
        <taxon>Pseudomonadati</taxon>
        <taxon>Pseudomonadota</taxon>
        <taxon>Gammaproteobacteria</taxon>
        <taxon>Alteromonadales</taxon>
        <taxon>Idiomarinaceae</taxon>
        <taxon>Idiomarina</taxon>
    </lineage>
</organism>
<accession>A0A432ZGW4</accession>